<gene>
    <name evidence="2" type="ORF">OSTQU699_LOCUS6602</name>
</gene>
<dbReference type="EMBL" id="CAJHUC010001470">
    <property type="protein sequence ID" value="CAD7701243.1"/>
    <property type="molecule type" value="Genomic_DNA"/>
</dbReference>
<dbReference type="Proteomes" id="UP000708148">
    <property type="component" value="Unassembled WGS sequence"/>
</dbReference>
<organism evidence="2 3">
    <name type="scientific">Ostreobium quekettii</name>
    <dbReference type="NCBI Taxonomy" id="121088"/>
    <lineage>
        <taxon>Eukaryota</taxon>
        <taxon>Viridiplantae</taxon>
        <taxon>Chlorophyta</taxon>
        <taxon>core chlorophytes</taxon>
        <taxon>Ulvophyceae</taxon>
        <taxon>TCBD clade</taxon>
        <taxon>Bryopsidales</taxon>
        <taxon>Ostreobineae</taxon>
        <taxon>Ostreobiaceae</taxon>
        <taxon>Ostreobium</taxon>
    </lineage>
</organism>
<keyword evidence="3" id="KW-1185">Reference proteome</keyword>
<evidence type="ECO:0000313" key="3">
    <source>
        <dbReference type="Proteomes" id="UP000708148"/>
    </source>
</evidence>
<comment type="caution">
    <text evidence="2">The sequence shown here is derived from an EMBL/GenBank/DDBJ whole genome shotgun (WGS) entry which is preliminary data.</text>
</comment>
<dbReference type="Gene3D" id="3.30.160.570">
    <property type="entry name" value="Ncd80 complex, Spc24 subunit"/>
    <property type="match status" value="1"/>
</dbReference>
<sequence length="178" mass="20133">MDQATMRRSAELMTAFGSDAHSRAVDECLKSASGLLQRYRTVEEGIENSLRGCSEREKELEGILSGTAEAELQEKINDMELEKETRETIKAKLKAMENREKLVEEMKAKAASLRSELDMYLVVSSIFWKEGVQLKGDIAGKFVGKKAHIIPFSFEVDKTHFEVADELWSMMDEYDGQA</sequence>
<proteinExistence type="predicted"/>
<feature type="coiled-coil region" evidence="1">
    <location>
        <begin position="79"/>
        <end position="116"/>
    </location>
</feature>
<evidence type="ECO:0000313" key="2">
    <source>
        <dbReference type="EMBL" id="CAD7701243.1"/>
    </source>
</evidence>
<accession>A0A8S1J5H4</accession>
<name>A0A8S1J5H4_9CHLO</name>
<dbReference type="OrthoDB" id="343070at2759"/>
<protein>
    <recommendedName>
        <fullName evidence="4">Kinetochore protein Spc24</fullName>
    </recommendedName>
</protein>
<reference evidence="2" key="1">
    <citation type="submission" date="2020-12" db="EMBL/GenBank/DDBJ databases">
        <authorList>
            <person name="Iha C."/>
        </authorList>
    </citation>
    <scope>NUCLEOTIDE SEQUENCE</scope>
</reference>
<dbReference type="AlphaFoldDB" id="A0A8S1J5H4"/>
<evidence type="ECO:0008006" key="4">
    <source>
        <dbReference type="Google" id="ProtNLM"/>
    </source>
</evidence>
<evidence type="ECO:0000256" key="1">
    <source>
        <dbReference type="SAM" id="Coils"/>
    </source>
</evidence>
<keyword evidence="1" id="KW-0175">Coiled coil</keyword>